<protein>
    <submittedName>
        <fullName evidence="1">Uncharacterized protein</fullName>
    </submittedName>
</protein>
<dbReference type="EMBL" id="BART01041112">
    <property type="protein sequence ID" value="GAH23274.1"/>
    <property type="molecule type" value="Genomic_DNA"/>
</dbReference>
<evidence type="ECO:0000313" key="1">
    <source>
        <dbReference type="EMBL" id="GAH23274.1"/>
    </source>
</evidence>
<accession>X1F1K7</accession>
<organism evidence="1">
    <name type="scientific">marine sediment metagenome</name>
    <dbReference type="NCBI Taxonomy" id="412755"/>
    <lineage>
        <taxon>unclassified sequences</taxon>
        <taxon>metagenomes</taxon>
        <taxon>ecological metagenomes</taxon>
    </lineage>
</organism>
<name>X1F1K7_9ZZZZ</name>
<reference evidence="1" key="1">
    <citation type="journal article" date="2014" name="Front. Microbiol.">
        <title>High frequency of phylogenetically diverse reductive dehalogenase-homologous genes in deep subseafloor sedimentary metagenomes.</title>
        <authorList>
            <person name="Kawai M."/>
            <person name="Futagami T."/>
            <person name="Toyoda A."/>
            <person name="Takaki Y."/>
            <person name="Nishi S."/>
            <person name="Hori S."/>
            <person name="Arai W."/>
            <person name="Tsubouchi T."/>
            <person name="Morono Y."/>
            <person name="Uchiyama I."/>
            <person name="Ito T."/>
            <person name="Fujiyama A."/>
            <person name="Inagaki F."/>
            <person name="Takami H."/>
        </authorList>
    </citation>
    <scope>NUCLEOTIDE SEQUENCE</scope>
    <source>
        <strain evidence="1">Expedition CK06-06</strain>
    </source>
</reference>
<dbReference type="AlphaFoldDB" id="X1F1K7"/>
<sequence>QIIGRTAETVLLSFITKEAQNNNAKVLIGRYQG</sequence>
<proteinExistence type="predicted"/>
<feature type="non-terminal residue" evidence="1">
    <location>
        <position position="1"/>
    </location>
</feature>
<gene>
    <name evidence="1" type="ORF">S01H4_66403</name>
</gene>
<comment type="caution">
    <text evidence="1">The sequence shown here is derived from an EMBL/GenBank/DDBJ whole genome shotgun (WGS) entry which is preliminary data.</text>
</comment>